<evidence type="ECO:0000256" key="5">
    <source>
        <dbReference type="ARBA" id="ARBA00038868"/>
    </source>
</evidence>
<comment type="catalytic activity">
    <reaction evidence="4">
        <text>Preferential cleavage: Arg-|-Xaa, Lys-|-Xaa.</text>
        <dbReference type="EC" id="3.4.21.4"/>
    </reaction>
</comment>
<keyword evidence="1" id="KW-0645">Protease</keyword>
<comment type="caution">
    <text evidence="7">The sequence shown here is derived from an EMBL/GenBank/DDBJ whole genome shotgun (WGS) entry which is preliminary data.</text>
</comment>
<dbReference type="EC" id="3.4.21.4" evidence="5"/>
<dbReference type="Gene3D" id="2.40.10.10">
    <property type="entry name" value="Trypsin-like serine proteases"/>
    <property type="match status" value="1"/>
</dbReference>
<dbReference type="GO" id="GO:0007596">
    <property type="term" value="P:blood coagulation"/>
    <property type="evidence" value="ECO:0007669"/>
    <property type="project" value="TreeGrafter"/>
</dbReference>
<dbReference type="PANTHER" id="PTHR24264">
    <property type="entry name" value="TRYPSIN-RELATED"/>
    <property type="match status" value="1"/>
</dbReference>
<evidence type="ECO:0000259" key="6">
    <source>
        <dbReference type="PROSITE" id="PS50240"/>
    </source>
</evidence>
<keyword evidence="3" id="KW-0720">Serine protease</keyword>
<dbReference type="InterPro" id="IPR050127">
    <property type="entry name" value="Serine_Proteases_S1"/>
</dbReference>
<dbReference type="Pfam" id="PF00089">
    <property type="entry name" value="Trypsin"/>
    <property type="match status" value="1"/>
</dbReference>
<dbReference type="AlphaFoldDB" id="A0A9N7VDB1"/>
<evidence type="ECO:0000256" key="4">
    <source>
        <dbReference type="ARBA" id="ARBA00036320"/>
    </source>
</evidence>
<protein>
    <recommendedName>
        <fullName evidence="5">trypsin</fullName>
        <ecNumber evidence="5">3.4.21.4</ecNumber>
    </recommendedName>
</protein>
<accession>A0A9N7VDB1</accession>
<proteinExistence type="predicted"/>
<dbReference type="SUPFAM" id="SSF50494">
    <property type="entry name" value="Trypsin-like serine proteases"/>
    <property type="match status" value="1"/>
</dbReference>
<sequence>MYSFVKGAVFPQGDSGGPLACEDSSVWKLVGATSWGIGCAMRNKPGVYTRITQSLSWIRQQMEREEAHISPTLSTDI</sequence>
<dbReference type="GO" id="GO:0005791">
    <property type="term" value="C:rough endoplasmic reticulum"/>
    <property type="evidence" value="ECO:0007669"/>
    <property type="project" value="TreeGrafter"/>
</dbReference>
<keyword evidence="2" id="KW-0378">Hydrolase</keyword>
<gene>
    <name evidence="7" type="ORF">PLEPLA_LOCUS35016</name>
</gene>
<dbReference type="PANTHER" id="PTHR24264:SF46">
    <property type="entry name" value="COAGULATION FACTOR XII"/>
    <property type="match status" value="1"/>
</dbReference>
<dbReference type="Proteomes" id="UP001153269">
    <property type="component" value="Unassembled WGS sequence"/>
</dbReference>
<dbReference type="PROSITE" id="PS50240">
    <property type="entry name" value="TRYPSIN_DOM"/>
    <property type="match status" value="1"/>
</dbReference>
<dbReference type="InterPro" id="IPR009003">
    <property type="entry name" value="Peptidase_S1_PA"/>
</dbReference>
<evidence type="ECO:0000256" key="1">
    <source>
        <dbReference type="ARBA" id="ARBA00022670"/>
    </source>
</evidence>
<feature type="domain" description="Peptidase S1" evidence="6">
    <location>
        <begin position="12"/>
        <end position="63"/>
    </location>
</feature>
<evidence type="ECO:0000256" key="3">
    <source>
        <dbReference type="ARBA" id="ARBA00022825"/>
    </source>
</evidence>
<reference evidence="7" key="1">
    <citation type="submission" date="2020-03" db="EMBL/GenBank/DDBJ databases">
        <authorList>
            <person name="Weist P."/>
        </authorList>
    </citation>
    <scope>NUCLEOTIDE SEQUENCE</scope>
</reference>
<dbReference type="EMBL" id="CADEAL010003943">
    <property type="protein sequence ID" value="CAB1447322.1"/>
    <property type="molecule type" value="Genomic_DNA"/>
</dbReference>
<evidence type="ECO:0000313" key="7">
    <source>
        <dbReference type="EMBL" id="CAB1447322.1"/>
    </source>
</evidence>
<dbReference type="GO" id="GO:0031638">
    <property type="term" value="P:zymogen activation"/>
    <property type="evidence" value="ECO:0007669"/>
    <property type="project" value="TreeGrafter"/>
</dbReference>
<name>A0A9N7VDB1_PLEPL</name>
<evidence type="ECO:0000313" key="8">
    <source>
        <dbReference type="Proteomes" id="UP001153269"/>
    </source>
</evidence>
<keyword evidence="8" id="KW-1185">Reference proteome</keyword>
<dbReference type="InterPro" id="IPR043504">
    <property type="entry name" value="Peptidase_S1_PA_chymotrypsin"/>
</dbReference>
<dbReference type="InterPro" id="IPR001254">
    <property type="entry name" value="Trypsin_dom"/>
</dbReference>
<organism evidence="7 8">
    <name type="scientific">Pleuronectes platessa</name>
    <name type="common">European plaice</name>
    <dbReference type="NCBI Taxonomy" id="8262"/>
    <lineage>
        <taxon>Eukaryota</taxon>
        <taxon>Metazoa</taxon>
        <taxon>Chordata</taxon>
        <taxon>Craniata</taxon>
        <taxon>Vertebrata</taxon>
        <taxon>Euteleostomi</taxon>
        <taxon>Actinopterygii</taxon>
        <taxon>Neopterygii</taxon>
        <taxon>Teleostei</taxon>
        <taxon>Neoteleostei</taxon>
        <taxon>Acanthomorphata</taxon>
        <taxon>Carangaria</taxon>
        <taxon>Pleuronectiformes</taxon>
        <taxon>Pleuronectoidei</taxon>
        <taxon>Pleuronectidae</taxon>
        <taxon>Pleuronectes</taxon>
    </lineage>
</organism>
<evidence type="ECO:0000256" key="2">
    <source>
        <dbReference type="ARBA" id="ARBA00022801"/>
    </source>
</evidence>
<dbReference type="GO" id="GO:0004252">
    <property type="term" value="F:serine-type endopeptidase activity"/>
    <property type="evidence" value="ECO:0007669"/>
    <property type="project" value="UniProtKB-EC"/>
</dbReference>
<dbReference type="GO" id="GO:0005615">
    <property type="term" value="C:extracellular space"/>
    <property type="evidence" value="ECO:0007669"/>
    <property type="project" value="TreeGrafter"/>
</dbReference>